<feature type="non-terminal residue" evidence="2">
    <location>
        <position position="172"/>
    </location>
</feature>
<reference evidence="3" key="2">
    <citation type="submission" date="2015-01" db="EMBL/GenBank/DDBJ databases">
        <title>Evolutionary Origins and Diversification of the Mycorrhizal Mutualists.</title>
        <authorList>
            <consortium name="DOE Joint Genome Institute"/>
            <consortium name="Mycorrhizal Genomics Consortium"/>
            <person name="Kohler A."/>
            <person name="Kuo A."/>
            <person name="Nagy L.G."/>
            <person name="Floudas D."/>
            <person name="Copeland A."/>
            <person name="Barry K.W."/>
            <person name="Cichocki N."/>
            <person name="Veneault-Fourrey C."/>
            <person name="LaButti K."/>
            <person name="Lindquist E.A."/>
            <person name="Lipzen A."/>
            <person name="Lundell T."/>
            <person name="Morin E."/>
            <person name="Murat C."/>
            <person name="Riley R."/>
            <person name="Ohm R."/>
            <person name="Sun H."/>
            <person name="Tunlid A."/>
            <person name="Henrissat B."/>
            <person name="Grigoriev I.V."/>
            <person name="Hibbett D.S."/>
            <person name="Martin F."/>
        </authorList>
    </citation>
    <scope>NUCLEOTIDE SEQUENCE [LARGE SCALE GENOMIC DNA]</scope>
    <source>
        <strain evidence="3">MUT 4182</strain>
    </source>
</reference>
<dbReference type="HOGENOM" id="CLU_1514051_0_0_1"/>
<organism evidence="2 3">
    <name type="scientific">Tulasnella calospora MUT 4182</name>
    <dbReference type="NCBI Taxonomy" id="1051891"/>
    <lineage>
        <taxon>Eukaryota</taxon>
        <taxon>Fungi</taxon>
        <taxon>Dikarya</taxon>
        <taxon>Basidiomycota</taxon>
        <taxon>Agaricomycotina</taxon>
        <taxon>Agaricomycetes</taxon>
        <taxon>Cantharellales</taxon>
        <taxon>Tulasnellaceae</taxon>
        <taxon>Tulasnella</taxon>
    </lineage>
</organism>
<dbReference type="InterPro" id="IPR040976">
    <property type="entry name" value="Pkinase_fungal"/>
</dbReference>
<reference evidence="2 3" key="1">
    <citation type="submission" date="2014-04" db="EMBL/GenBank/DDBJ databases">
        <authorList>
            <consortium name="DOE Joint Genome Institute"/>
            <person name="Kuo A."/>
            <person name="Girlanda M."/>
            <person name="Perotto S."/>
            <person name="Kohler A."/>
            <person name="Nagy L.G."/>
            <person name="Floudas D."/>
            <person name="Copeland A."/>
            <person name="Barry K.W."/>
            <person name="Cichocki N."/>
            <person name="Veneault-Fourrey C."/>
            <person name="LaButti K."/>
            <person name="Lindquist E.A."/>
            <person name="Lipzen A."/>
            <person name="Lundell T."/>
            <person name="Morin E."/>
            <person name="Murat C."/>
            <person name="Sun H."/>
            <person name="Tunlid A."/>
            <person name="Henrissat B."/>
            <person name="Grigoriev I.V."/>
            <person name="Hibbett D.S."/>
            <person name="Martin F."/>
            <person name="Nordberg H.P."/>
            <person name="Cantor M.N."/>
            <person name="Hua S.X."/>
        </authorList>
    </citation>
    <scope>NUCLEOTIDE SEQUENCE [LARGE SCALE GENOMIC DNA]</scope>
    <source>
        <strain evidence="2 3">MUT 4182</strain>
    </source>
</reference>
<dbReference type="Pfam" id="PF17667">
    <property type="entry name" value="Pkinase_fungal"/>
    <property type="match status" value="1"/>
</dbReference>
<accession>A0A0C3LQ04</accession>
<feature type="domain" description="Fungal-type protein kinase" evidence="1">
    <location>
        <begin position="6"/>
        <end position="163"/>
    </location>
</feature>
<gene>
    <name evidence="2" type="ORF">M407DRAFT_62150</name>
</gene>
<sequence length="172" mass="20072">RFVSSSHRTRFVSQITIEDSKMTVWYFSRSHSAKSPASDFTKDPREYIRVMLSFLFATEEELGYDPTIQRRLDSNPVSRKQTLCYVYQVEDNVGDKHERYFKTQEALFEHRSLCATGRATRVWKVVEVGSFNELEPLDSSILVLKDVWLDSQSKTECQNLDAIFQELQKLAD</sequence>
<proteinExistence type="predicted"/>
<evidence type="ECO:0000313" key="3">
    <source>
        <dbReference type="Proteomes" id="UP000054248"/>
    </source>
</evidence>
<dbReference type="AlphaFoldDB" id="A0A0C3LQ04"/>
<dbReference type="Proteomes" id="UP000054248">
    <property type="component" value="Unassembled WGS sequence"/>
</dbReference>
<keyword evidence="3" id="KW-1185">Reference proteome</keyword>
<evidence type="ECO:0000259" key="1">
    <source>
        <dbReference type="Pfam" id="PF17667"/>
    </source>
</evidence>
<feature type="non-terminal residue" evidence="2">
    <location>
        <position position="1"/>
    </location>
</feature>
<dbReference type="OrthoDB" id="3260094at2759"/>
<protein>
    <recommendedName>
        <fullName evidence="1">Fungal-type protein kinase domain-containing protein</fullName>
    </recommendedName>
</protein>
<name>A0A0C3LQ04_9AGAM</name>
<dbReference type="EMBL" id="KN823083">
    <property type="protein sequence ID" value="KIO23497.1"/>
    <property type="molecule type" value="Genomic_DNA"/>
</dbReference>
<evidence type="ECO:0000313" key="2">
    <source>
        <dbReference type="EMBL" id="KIO23497.1"/>
    </source>
</evidence>